<dbReference type="EMBL" id="QGMJ01001368">
    <property type="protein sequence ID" value="TVY31633.1"/>
    <property type="molecule type" value="Genomic_DNA"/>
</dbReference>
<proteinExistence type="predicted"/>
<protein>
    <submittedName>
        <fullName evidence="1">Uncharacterized protein</fullName>
    </submittedName>
</protein>
<dbReference type="AlphaFoldDB" id="A0A8H8U5X1"/>
<gene>
    <name evidence="1" type="ORF">LSUB1_G008970</name>
</gene>
<accession>A0A8H8U5X1</accession>
<sequence length="77" mass="9048">NIILALFYTPHTILYPKSEKENSKLIFKALAYTKLRRSKLVLNLKLSATKFTIIFTTKYNLFYYTLFPLLLETPSLN</sequence>
<dbReference type="OrthoDB" id="3573199at2759"/>
<organism evidence="1 2">
    <name type="scientific">Lachnellula subtilissima</name>
    <dbReference type="NCBI Taxonomy" id="602034"/>
    <lineage>
        <taxon>Eukaryota</taxon>
        <taxon>Fungi</taxon>
        <taxon>Dikarya</taxon>
        <taxon>Ascomycota</taxon>
        <taxon>Pezizomycotina</taxon>
        <taxon>Leotiomycetes</taxon>
        <taxon>Helotiales</taxon>
        <taxon>Lachnaceae</taxon>
        <taxon>Lachnellula</taxon>
    </lineage>
</organism>
<name>A0A8H8U5X1_9HELO</name>
<evidence type="ECO:0000313" key="2">
    <source>
        <dbReference type="Proteomes" id="UP000462212"/>
    </source>
</evidence>
<dbReference type="Proteomes" id="UP000462212">
    <property type="component" value="Unassembled WGS sequence"/>
</dbReference>
<reference evidence="1 2" key="1">
    <citation type="submission" date="2018-05" db="EMBL/GenBank/DDBJ databases">
        <title>Genome sequencing and assembly of the regulated plant pathogen Lachnellula willkommii and related sister species for the development of diagnostic species identification markers.</title>
        <authorList>
            <person name="Giroux E."/>
            <person name="Bilodeau G."/>
        </authorList>
    </citation>
    <scope>NUCLEOTIDE SEQUENCE [LARGE SCALE GENOMIC DNA]</scope>
    <source>
        <strain evidence="1 2">CBS 197.66</strain>
    </source>
</reference>
<keyword evidence="2" id="KW-1185">Reference proteome</keyword>
<comment type="caution">
    <text evidence="1">The sequence shown here is derived from an EMBL/GenBank/DDBJ whole genome shotgun (WGS) entry which is preliminary data.</text>
</comment>
<evidence type="ECO:0000313" key="1">
    <source>
        <dbReference type="EMBL" id="TVY31633.1"/>
    </source>
</evidence>
<feature type="non-terminal residue" evidence="1">
    <location>
        <position position="1"/>
    </location>
</feature>